<gene>
    <name evidence="13" type="primary">purM</name>
    <name evidence="16" type="ORF">SAMN06265368_1419</name>
</gene>
<dbReference type="EMBL" id="OBEL01000001">
    <property type="protein sequence ID" value="SNZ08035.1"/>
    <property type="molecule type" value="Genomic_DNA"/>
</dbReference>
<keyword evidence="8 13" id="KW-0067">ATP-binding</keyword>
<dbReference type="InterPro" id="IPR036921">
    <property type="entry name" value="PurM-like_N_sf"/>
</dbReference>
<dbReference type="GO" id="GO:0006189">
    <property type="term" value="P:'de novo' IMP biosynthetic process"/>
    <property type="evidence" value="ECO:0007669"/>
    <property type="project" value="UniProtKB-UniRule"/>
</dbReference>
<dbReference type="InterPro" id="IPR010918">
    <property type="entry name" value="PurM-like_C_dom"/>
</dbReference>
<keyword evidence="13" id="KW-0963">Cytoplasm</keyword>
<dbReference type="Pfam" id="PF02769">
    <property type="entry name" value="AIRS_C"/>
    <property type="match status" value="1"/>
</dbReference>
<dbReference type="GO" id="GO:0046084">
    <property type="term" value="P:adenine biosynthetic process"/>
    <property type="evidence" value="ECO:0007669"/>
    <property type="project" value="TreeGrafter"/>
</dbReference>
<dbReference type="Pfam" id="PF00586">
    <property type="entry name" value="AIRS"/>
    <property type="match status" value="1"/>
</dbReference>
<protein>
    <recommendedName>
        <fullName evidence="4 13">Phosphoribosylformylglycinamidine cyclo-ligase</fullName>
        <ecNumber evidence="3 13">6.3.3.1</ecNumber>
    </recommendedName>
    <alternativeName>
        <fullName evidence="10 13">AIR synthase</fullName>
    </alternativeName>
    <alternativeName>
        <fullName evidence="11 13">AIRS</fullName>
    </alternativeName>
    <alternativeName>
        <fullName evidence="9 13">Phosphoribosyl-aminoimidazole synthetase</fullName>
    </alternativeName>
</protein>
<evidence type="ECO:0000256" key="11">
    <source>
        <dbReference type="ARBA" id="ARBA00033093"/>
    </source>
</evidence>
<evidence type="ECO:0000259" key="14">
    <source>
        <dbReference type="Pfam" id="PF00586"/>
    </source>
</evidence>
<keyword evidence="7 13" id="KW-0658">Purine biosynthesis</keyword>
<dbReference type="PANTHER" id="PTHR10520">
    <property type="entry name" value="TRIFUNCTIONAL PURINE BIOSYNTHETIC PROTEIN ADENOSINE-3-RELATED"/>
    <property type="match status" value="1"/>
</dbReference>
<evidence type="ECO:0000256" key="2">
    <source>
        <dbReference type="ARBA" id="ARBA00010280"/>
    </source>
</evidence>
<evidence type="ECO:0000256" key="13">
    <source>
        <dbReference type="HAMAP-Rule" id="MF_00741"/>
    </source>
</evidence>
<comment type="similarity">
    <text evidence="2 13">Belongs to the AIR synthase family.</text>
</comment>
<reference evidence="16 17" key="1">
    <citation type="submission" date="2017-09" db="EMBL/GenBank/DDBJ databases">
        <authorList>
            <person name="Ehlers B."/>
            <person name="Leendertz F.H."/>
        </authorList>
    </citation>
    <scope>NUCLEOTIDE SEQUENCE [LARGE SCALE GENOMIC DNA]</scope>
    <source>
        <strain evidence="16 17">DSM 18289</strain>
    </source>
</reference>
<organism evidence="16 17">
    <name type="scientific">Cohaesibacter gelatinilyticus</name>
    <dbReference type="NCBI Taxonomy" id="372072"/>
    <lineage>
        <taxon>Bacteria</taxon>
        <taxon>Pseudomonadati</taxon>
        <taxon>Pseudomonadota</taxon>
        <taxon>Alphaproteobacteria</taxon>
        <taxon>Hyphomicrobiales</taxon>
        <taxon>Cohaesibacteraceae</taxon>
    </lineage>
</organism>
<proteinExistence type="inferred from homology"/>
<accession>A0A285NF00</accession>
<comment type="catalytic activity">
    <reaction evidence="12 13">
        <text>2-formamido-N(1)-(5-O-phospho-beta-D-ribosyl)acetamidine + ATP = 5-amino-1-(5-phospho-beta-D-ribosyl)imidazole + ADP + phosphate + H(+)</text>
        <dbReference type="Rhea" id="RHEA:23032"/>
        <dbReference type="ChEBI" id="CHEBI:15378"/>
        <dbReference type="ChEBI" id="CHEBI:30616"/>
        <dbReference type="ChEBI" id="CHEBI:43474"/>
        <dbReference type="ChEBI" id="CHEBI:137981"/>
        <dbReference type="ChEBI" id="CHEBI:147287"/>
        <dbReference type="ChEBI" id="CHEBI:456216"/>
        <dbReference type="EC" id="6.3.3.1"/>
    </reaction>
</comment>
<dbReference type="EC" id="6.3.3.1" evidence="3 13"/>
<dbReference type="AlphaFoldDB" id="A0A285NF00"/>
<evidence type="ECO:0000256" key="12">
    <source>
        <dbReference type="ARBA" id="ARBA00049057"/>
    </source>
</evidence>
<dbReference type="OrthoDB" id="9777881at2"/>
<dbReference type="FunFam" id="3.30.1330.10:FF:000001">
    <property type="entry name" value="Phosphoribosylformylglycinamidine cyclo-ligase"/>
    <property type="match status" value="1"/>
</dbReference>
<evidence type="ECO:0000313" key="16">
    <source>
        <dbReference type="EMBL" id="SNZ08035.1"/>
    </source>
</evidence>
<dbReference type="GO" id="GO:0005829">
    <property type="term" value="C:cytosol"/>
    <property type="evidence" value="ECO:0007669"/>
    <property type="project" value="TreeGrafter"/>
</dbReference>
<dbReference type="GO" id="GO:0004637">
    <property type="term" value="F:phosphoribosylamine-glycine ligase activity"/>
    <property type="evidence" value="ECO:0007669"/>
    <property type="project" value="TreeGrafter"/>
</dbReference>
<evidence type="ECO:0000256" key="1">
    <source>
        <dbReference type="ARBA" id="ARBA00004686"/>
    </source>
</evidence>
<dbReference type="HAMAP" id="MF_00741">
    <property type="entry name" value="AIRS"/>
    <property type="match status" value="1"/>
</dbReference>
<evidence type="ECO:0000256" key="6">
    <source>
        <dbReference type="ARBA" id="ARBA00022741"/>
    </source>
</evidence>
<dbReference type="Proteomes" id="UP000219439">
    <property type="component" value="Unassembled WGS sequence"/>
</dbReference>
<evidence type="ECO:0000256" key="5">
    <source>
        <dbReference type="ARBA" id="ARBA00022598"/>
    </source>
</evidence>
<evidence type="ECO:0000256" key="8">
    <source>
        <dbReference type="ARBA" id="ARBA00022840"/>
    </source>
</evidence>
<dbReference type="UniPathway" id="UPA00074">
    <property type="reaction ID" value="UER00129"/>
</dbReference>
<keyword evidence="17" id="KW-1185">Reference proteome</keyword>
<dbReference type="GO" id="GO:0005524">
    <property type="term" value="F:ATP binding"/>
    <property type="evidence" value="ECO:0007669"/>
    <property type="project" value="UniProtKB-KW"/>
</dbReference>
<feature type="domain" description="PurM-like N-terminal" evidence="14">
    <location>
        <begin position="67"/>
        <end position="170"/>
    </location>
</feature>
<evidence type="ECO:0000313" key="17">
    <source>
        <dbReference type="Proteomes" id="UP000219439"/>
    </source>
</evidence>
<evidence type="ECO:0000256" key="4">
    <source>
        <dbReference type="ARBA" id="ARBA00020367"/>
    </source>
</evidence>
<feature type="domain" description="PurM-like C-terminal" evidence="15">
    <location>
        <begin position="182"/>
        <end position="352"/>
    </location>
</feature>
<dbReference type="PANTHER" id="PTHR10520:SF12">
    <property type="entry name" value="TRIFUNCTIONAL PURINE BIOSYNTHETIC PROTEIN ADENOSINE-3"/>
    <property type="match status" value="1"/>
</dbReference>
<keyword evidence="5 13" id="KW-0436">Ligase</keyword>
<dbReference type="NCBIfam" id="TIGR00878">
    <property type="entry name" value="purM"/>
    <property type="match status" value="1"/>
</dbReference>
<dbReference type="SUPFAM" id="SSF55326">
    <property type="entry name" value="PurM N-terminal domain-like"/>
    <property type="match status" value="1"/>
</dbReference>
<evidence type="ECO:0000259" key="15">
    <source>
        <dbReference type="Pfam" id="PF02769"/>
    </source>
</evidence>
<dbReference type="CDD" id="cd02196">
    <property type="entry name" value="PurM"/>
    <property type="match status" value="1"/>
</dbReference>
<dbReference type="RefSeq" id="WP_097152593.1">
    <property type="nucleotide sequence ID" value="NZ_OBEL01000001.1"/>
</dbReference>
<dbReference type="SUPFAM" id="SSF56042">
    <property type="entry name" value="PurM C-terminal domain-like"/>
    <property type="match status" value="1"/>
</dbReference>
<dbReference type="InterPro" id="IPR016188">
    <property type="entry name" value="PurM-like_N"/>
</dbReference>
<evidence type="ECO:0000256" key="7">
    <source>
        <dbReference type="ARBA" id="ARBA00022755"/>
    </source>
</evidence>
<name>A0A285NF00_9HYPH</name>
<dbReference type="InterPro" id="IPR036676">
    <property type="entry name" value="PurM-like_C_sf"/>
</dbReference>
<comment type="subcellular location">
    <subcellularLocation>
        <location evidence="13">Cytoplasm</location>
    </subcellularLocation>
</comment>
<keyword evidence="6 13" id="KW-0547">Nucleotide-binding</keyword>
<dbReference type="Gene3D" id="3.90.650.10">
    <property type="entry name" value="PurM-like C-terminal domain"/>
    <property type="match status" value="1"/>
</dbReference>
<comment type="pathway">
    <text evidence="1 13">Purine metabolism; IMP biosynthesis via de novo pathway; 5-amino-1-(5-phospho-D-ribosyl)imidazole from N(2)-formyl-N(1)-(5-phospho-D-ribosyl)glycinamide: step 2/2.</text>
</comment>
<evidence type="ECO:0000256" key="9">
    <source>
        <dbReference type="ARBA" id="ARBA00031908"/>
    </source>
</evidence>
<dbReference type="Gene3D" id="3.30.1330.10">
    <property type="entry name" value="PurM-like, N-terminal domain"/>
    <property type="match status" value="1"/>
</dbReference>
<dbReference type="GO" id="GO:0004641">
    <property type="term" value="F:phosphoribosylformylglycinamidine cyclo-ligase activity"/>
    <property type="evidence" value="ECO:0007669"/>
    <property type="project" value="UniProtKB-UniRule"/>
</dbReference>
<dbReference type="InterPro" id="IPR004733">
    <property type="entry name" value="PurM_cligase"/>
</dbReference>
<dbReference type="FunFam" id="3.90.650.10:FF:000019">
    <property type="entry name" value="Trifunctional purine biosynthetic protein adenosine-3"/>
    <property type="match status" value="1"/>
</dbReference>
<evidence type="ECO:0000256" key="10">
    <source>
        <dbReference type="ARBA" id="ARBA00032931"/>
    </source>
</evidence>
<sequence length="360" mass="37816">MSEKNASNKPNTLTYAQAGVDIDAGNALVQAIKPIVKSTTRPGSDTDIGGFGGLFDLKSAGFKDPILVAANDGVGTKLKIAIETDKHDTVGIDLVAMCVNDLVVQGAEPLFFLDYFATGKLDVEAATDVIKGIADGCKQANCALIGGETAEMPGMYADQDYDLAGFSVGAAERGTLLPREIKEGDVLIGLASSGVHSNGFSLVRRILEANGLGFKDAAPFEDGKSIGEALLEPTRIYVQQILKVMRETGAIKALAHITGGGFPENIPRVLPDDLAAHLDLAQITPPAVFGWLQKLGGVETKEMLRTFNCGIGMIVVVEADKAGDAIKAFEASGENAVRLGELKSRDGDAVIYDTMIEFGA</sequence>
<evidence type="ECO:0000256" key="3">
    <source>
        <dbReference type="ARBA" id="ARBA00013047"/>
    </source>
</evidence>